<name>A0A1R2AXJ2_9CILI</name>
<keyword evidence="1" id="KW-0175">Coiled coil</keyword>
<organism evidence="3 4">
    <name type="scientific">Stentor coeruleus</name>
    <dbReference type="NCBI Taxonomy" id="5963"/>
    <lineage>
        <taxon>Eukaryota</taxon>
        <taxon>Sar</taxon>
        <taxon>Alveolata</taxon>
        <taxon>Ciliophora</taxon>
        <taxon>Postciliodesmatophora</taxon>
        <taxon>Heterotrichea</taxon>
        <taxon>Heterotrichida</taxon>
        <taxon>Stentoridae</taxon>
        <taxon>Stentor</taxon>
    </lineage>
</organism>
<reference evidence="3 4" key="1">
    <citation type="submission" date="2016-11" db="EMBL/GenBank/DDBJ databases">
        <title>The macronuclear genome of Stentor coeruleus: a giant cell with tiny introns.</title>
        <authorList>
            <person name="Slabodnick M."/>
            <person name="Ruby J.G."/>
            <person name="Reiff S.B."/>
            <person name="Swart E.C."/>
            <person name="Gosai S."/>
            <person name="Prabakaran S."/>
            <person name="Witkowska E."/>
            <person name="Larue G.E."/>
            <person name="Fisher S."/>
            <person name="Freeman R.M."/>
            <person name="Gunawardena J."/>
            <person name="Chu W."/>
            <person name="Stover N.A."/>
            <person name="Gregory B.D."/>
            <person name="Nowacki M."/>
            <person name="Derisi J."/>
            <person name="Roy S.W."/>
            <person name="Marshall W.F."/>
            <person name="Sood P."/>
        </authorList>
    </citation>
    <scope>NUCLEOTIDE SEQUENCE [LARGE SCALE GENOMIC DNA]</scope>
    <source>
        <strain evidence="3">WM001</strain>
    </source>
</reference>
<feature type="compositionally biased region" description="Polar residues" evidence="2">
    <location>
        <begin position="34"/>
        <end position="56"/>
    </location>
</feature>
<feature type="compositionally biased region" description="Basic residues" evidence="2">
    <location>
        <begin position="21"/>
        <end position="32"/>
    </location>
</feature>
<feature type="coiled-coil region" evidence="1">
    <location>
        <begin position="203"/>
        <end position="299"/>
    </location>
</feature>
<gene>
    <name evidence="3" type="ORF">SteCoe_33064</name>
</gene>
<accession>A0A1R2AXJ2</accession>
<evidence type="ECO:0000313" key="4">
    <source>
        <dbReference type="Proteomes" id="UP000187209"/>
    </source>
</evidence>
<evidence type="ECO:0000256" key="1">
    <source>
        <dbReference type="SAM" id="Coils"/>
    </source>
</evidence>
<proteinExistence type="predicted"/>
<keyword evidence="4" id="KW-1185">Reference proteome</keyword>
<dbReference type="EMBL" id="MPUH01001220">
    <property type="protein sequence ID" value="OMJ69263.1"/>
    <property type="molecule type" value="Genomic_DNA"/>
</dbReference>
<evidence type="ECO:0000313" key="3">
    <source>
        <dbReference type="EMBL" id="OMJ69263.1"/>
    </source>
</evidence>
<sequence length="476" mass="55141">MPRNLAILIKKSSKDKEKPQKLKKQKSVKKSKTVLLTTSPDNKSSPIGKLNSYQSKNPHETIHHLSGSPKHQTRRMIKSACDKLSIPQKSLTSRKKKDKIEELENDWITNEPTSAKLTKHASSTGKLKRKIDLMYKPADENKDNYKHLLKITEKKPLSTRIHPRSATFDFEFKTFDNKVDMPLFLDTGVKNILGSPRVISPCLNKGEERNKKLEEKISALESENADLIGKICKLEALEKKNEGIDKYKKEIDLLKSQIYLKDEEIEYLSHKNRENVKIIVDYQKKIQEFEVKTNSLETEQSCFKDESQLNHSHTLKELSSKLKQTQDQLFSISATKDVEISNLKQKLKETLHESSEKDLKISRVQAEVTLLEISCNKQGVFIKELQERVNELQNIKELHDEKHALNEQIQEKILCKFKDNKDIVAEIMKESKDKNEKIEVKDIDAQGWLDEGKRIRAEIEKLNRIVDVKNEMNDHN</sequence>
<feature type="region of interest" description="Disordered" evidence="2">
    <location>
        <begin position="1"/>
        <end position="72"/>
    </location>
</feature>
<dbReference type="AlphaFoldDB" id="A0A1R2AXJ2"/>
<comment type="caution">
    <text evidence="3">The sequence shown here is derived from an EMBL/GenBank/DDBJ whole genome shotgun (WGS) entry which is preliminary data.</text>
</comment>
<protein>
    <submittedName>
        <fullName evidence="3">Uncharacterized protein</fullName>
    </submittedName>
</protein>
<feature type="coiled-coil region" evidence="1">
    <location>
        <begin position="382"/>
        <end position="412"/>
    </location>
</feature>
<dbReference type="Proteomes" id="UP000187209">
    <property type="component" value="Unassembled WGS sequence"/>
</dbReference>
<evidence type="ECO:0000256" key="2">
    <source>
        <dbReference type="SAM" id="MobiDB-lite"/>
    </source>
</evidence>